<dbReference type="Pfam" id="PF06144">
    <property type="entry name" value="DNA_pol3_delta"/>
    <property type="match status" value="1"/>
</dbReference>
<dbReference type="EMBL" id="CAEZUP010000055">
    <property type="protein sequence ID" value="CAB4614228.1"/>
    <property type="molecule type" value="Genomic_DNA"/>
</dbReference>
<dbReference type="GO" id="GO:0003887">
    <property type="term" value="F:DNA-directed DNA polymerase activity"/>
    <property type="evidence" value="ECO:0007669"/>
    <property type="project" value="UniProtKB-KW"/>
</dbReference>
<dbReference type="NCBIfam" id="TIGR01128">
    <property type="entry name" value="holA"/>
    <property type="match status" value="1"/>
</dbReference>
<comment type="catalytic activity">
    <reaction evidence="8">
        <text>DNA(n) + a 2'-deoxyribonucleoside 5'-triphosphate = DNA(n+1) + diphosphate</text>
        <dbReference type="Rhea" id="RHEA:22508"/>
        <dbReference type="Rhea" id="RHEA-COMP:17339"/>
        <dbReference type="Rhea" id="RHEA-COMP:17340"/>
        <dbReference type="ChEBI" id="CHEBI:33019"/>
        <dbReference type="ChEBI" id="CHEBI:61560"/>
        <dbReference type="ChEBI" id="CHEBI:173112"/>
        <dbReference type="EC" id="2.7.7.7"/>
    </reaction>
</comment>
<dbReference type="InterPro" id="IPR005790">
    <property type="entry name" value="DNA_polIII_delta"/>
</dbReference>
<keyword evidence="6" id="KW-0239">DNA-directed DNA polymerase</keyword>
<evidence type="ECO:0000256" key="2">
    <source>
        <dbReference type="ARBA" id="ARBA00017703"/>
    </source>
</evidence>
<keyword evidence="3" id="KW-0808">Transferase</keyword>
<dbReference type="Gene3D" id="1.20.272.10">
    <property type="match status" value="1"/>
</dbReference>
<dbReference type="Gene3D" id="3.40.50.300">
    <property type="entry name" value="P-loop containing nucleotide triphosphate hydrolases"/>
    <property type="match status" value="1"/>
</dbReference>
<dbReference type="AlphaFoldDB" id="A0A6J6I0I2"/>
<proteinExistence type="inferred from homology"/>
<evidence type="ECO:0000259" key="9">
    <source>
        <dbReference type="Pfam" id="PF06144"/>
    </source>
</evidence>
<evidence type="ECO:0000256" key="4">
    <source>
        <dbReference type="ARBA" id="ARBA00022695"/>
    </source>
</evidence>
<gene>
    <name evidence="11" type="ORF">UFOPK1835_01289</name>
</gene>
<dbReference type="Pfam" id="PF21694">
    <property type="entry name" value="DNA_pol3_delta_C"/>
    <property type="match status" value="1"/>
</dbReference>
<keyword evidence="4" id="KW-0548">Nucleotidyltransferase</keyword>
<keyword evidence="5" id="KW-0235">DNA replication</keyword>
<dbReference type="InterPro" id="IPR008921">
    <property type="entry name" value="DNA_pol3_clamp-load_cplx_C"/>
</dbReference>
<sequence length="352" mass="36942">MSVDLGAPVILVKGGDEVLLNDGVTALVRELVGTGDRSLMVEELTIDAYVGSDDGNASIASVVDASQTPPFLTERRVVVARHSGVFSTKESVAPLVAYLENPLPSTSLVLVWEKDPRPNRGTRGAAVPKSLVDAITGAGGIVHDTSPGSGKAQAAWIDEHLAKSALAFDVGSRRMLADRIGSDVGRLPGLIATLEGTFGPGAKVSSADIEPYLGEAGDVAPWDLTDAIDEGDVTRSLDLLSRMLGGGARHPLQVMAVLTNHYLRMLRLDDPDIRGEKAAAEALGIKGSTFPAKKALAGAQRLGSERLAEFATLLAEADLDLHGTKAWPAELVVEVLVARLAGRNRAARTGRR</sequence>
<evidence type="ECO:0000256" key="7">
    <source>
        <dbReference type="ARBA" id="ARBA00034754"/>
    </source>
</evidence>
<organism evidence="11">
    <name type="scientific">freshwater metagenome</name>
    <dbReference type="NCBI Taxonomy" id="449393"/>
    <lineage>
        <taxon>unclassified sequences</taxon>
        <taxon>metagenomes</taxon>
        <taxon>ecological metagenomes</taxon>
    </lineage>
</organism>
<protein>
    <recommendedName>
        <fullName evidence="2">DNA polymerase III subunit delta</fullName>
        <ecNumber evidence="1">2.7.7.7</ecNumber>
    </recommendedName>
</protein>
<dbReference type="PANTHER" id="PTHR34388">
    <property type="entry name" value="DNA POLYMERASE III SUBUNIT DELTA"/>
    <property type="match status" value="1"/>
</dbReference>
<dbReference type="PANTHER" id="PTHR34388:SF1">
    <property type="entry name" value="DNA POLYMERASE III SUBUNIT DELTA"/>
    <property type="match status" value="1"/>
</dbReference>
<feature type="domain" description="DNA polymerase III delta subunit-like C-terminal" evidence="10">
    <location>
        <begin position="223"/>
        <end position="339"/>
    </location>
</feature>
<evidence type="ECO:0000256" key="3">
    <source>
        <dbReference type="ARBA" id="ARBA00022679"/>
    </source>
</evidence>
<comment type="similarity">
    <text evidence="7">Belongs to the DNA polymerase HolA subunit family.</text>
</comment>
<dbReference type="InterPro" id="IPR010372">
    <property type="entry name" value="DNA_pol3_delta_N"/>
</dbReference>
<dbReference type="SUPFAM" id="SSF48019">
    <property type="entry name" value="post-AAA+ oligomerization domain-like"/>
    <property type="match status" value="1"/>
</dbReference>
<name>A0A6J6I0I2_9ZZZZ</name>
<dbReference type="GO" id="GO:0009360">
    <property type="term" value="C:DNA polymerase III complex"/>
    <property type="evidence" value="ECO:0007669"/>
    <property type="project" value="InterPro"/>
</dbReference>
<feature type="domain" description="DNA polymerase III delta N-terminal" evidence="9">
    <location>
        <begin position="14"/>
        <end position="114"/>
    </location>
</feature>
<dbReference type="InterPro" id="IPR048466">
    <property type="entry name" value="DNA_pol3_delta-like_C"/>
</dbReference>
<accession>A0A6J6I0I2</accession>
<evidence type="ECO:0000256" key="8">
    <source>
        <dbReference type="ARBA" id="ARBA00049244"/>
    </source>
</evidence>
<evidence type="ECO:0000256" key="1">
    <source>
        <dbReference type="ARBA" id="ARBA00012417"/>
    </source>
</evidence>
<dbReference type="GO" id="GO:0003677">
    <property type="term" value="F:DNA binding"/>
    <property type="evidence" value="ECO:0007669"/>
    <property type="project" value="InterPro"/>
</dbReference>
<evidence type="ECO:0000259" key="10">
    <source>
        <dbReference type="Pfam" id="PF21694"/>
    </source>
</evidence>
<dbReference type="InterPro" id="IPR027417">
    <property type="entry name" value="P-loop_NTPase"/>
</dbReference>
<evidence type="ECO:0000256" key="6">
    <source>
        <dbReference type="ARBA" id="ARBA00022932"/>
    </source>
</evidence>
<evidence type="ECO:0000313" key="11">
    <source>
        <dbReference type="EMBL" id="CAB4614228.1"/>
    </source>
</evidence>
<dbReference type="EC" id="2.7.7.7" evidence="1"/>
<dbReference type="GO" id="GO:0006261">
    <property type="term" value="P:DNA-templated DNA replication"/>
    <property type="evidence" value="ECO:0007669"/>
    <property type="project" value="TreeGrafter"/>
</dbReference>
<reference evidence="11" key="1">
    <citation type="submission" date="2020-05" db="EMBL/GenBank/DDBJ databases">
        <authorList>
            <person name="Chiriac C."/>
            <person name="Salcher M."/>
            <person name="Ghai R."/>
            <person name="Kavagutti S V."/>
        </authorList>
    </citation>
    <scope>NUCLEOTIDE SEQUENCE</scope>
</reference>
<evidence type="ECO:0000256" key="5">
    <source>
        <dbReference type="ARBA" id="ARBA00022705"/>
    </source>
</evidence>